<evidence type="ECO:0000256" key="1">
    <source>
        <dbReference type="SAM" id="MobiDB-lite"/>
    </source>
</evidence>
<feature type="region of interest" description="Disordered" evidence="1">
    <location>
        <begin position="29"/>
        <end position="56"/>
    </location>
</feature>
<accession>A0A179G3R4</accession>
<gene>
    <name evidence="3" type="ORF">VFPPC_00188</name>
</gene>
<dbReference type="EMBL" id="LSBJ02000001">
    <property type="protein sequence ID" value="OAQ72140.1"/>
    <property type="molecule type" value="Genomic_DNA"/>
</dbReference>
<dbReference type="AlphaFoldDB" id="A0A179G3R4"/>
<proteinExistence type="predicted"/>
<dbReference type="Proteomes" id="UP000078397">
    <property type="component" value="Unassembled WGS sequence"/>
</dbReference>
<name>A0A179G3R4_METCM</name>
<comment type="caution">
    <text evidence="3">The sequence shown here is derived from an EMBL/GenBank/DDBJ whole genome shotgun (WGS) entry which is preliminary data.</text>
</comment>
<dbReference type="KEGG" id="pchm:VFPPC_00188"/>
<keyword evidence="4" id="KW-1185">Reference proteome</keyword>
<protein>
    <submittedName>
        <fullName evidence="3">Uncharacterized protein</fullName>
    </submittedName>
</protein>
<evidence type="ECO:0000313" key="4">
    <source>
        <dbReference type="Proteomes" id="UP000078397"/>
    </source>
</evidence>
<evidence type="ECO:0000313" key="3">
    <source>
        <dbReference type="EMBL" id="OAQ72140.1"/>
    </source>
</evidence>
<keyword evidence="2" id="KW-1133">Transmembrane helix</keyword>
<dbReference type="GeneID" id="28844259"/>
<organism evidence="3 4">
    <name type="scientific">Pochonia chlamydosporia 170</name>
    <dbReference type="NCBI Taxonomy" id="1380566"/>
    <lineage>
        <taxon>Eukaryota</taxon>
        <taxon>Fungi</taxon>
        <taxon>Dikarya</taxon>
        <taxon>Ascomycota</taxon>
        <taxon>Pezizomycotina</taxon>
        <taxon>Sordariomycetes</taxon>
        <taxon>Hypocreomycetidae</taxon>
        <taxon>Hypocreales</taxon>
        <taxon>Clavicipitaceae</taxon>
        <taxon>Pochonia</taxon>
    </lineage>
</organism>
<evidence type="ECO:0000256" key="2">
    <source>
        <dbReference type="SAM" id="Phobius"/>
    </source>
</evidence>
<feature type="transmembrane region" description="Helical" evidence="2">
    <location>
        <begin position="67"/>
        <end position="86"/>
    </location>
</feature>
<keyword evidence="2" id="KW-0812">Transmembrane</keyword>
<dbReference type="RefSeq" id="XP_018148223.1">
    <property type="nucleotide sequence ID" value="XM_018280265.1"/>
</dbReference>
<reference evidence="3 4" key="1">
    <citation type="journal article" date="2016" name="PLoS Pathog.">
        <title>Biosynthesis of antibiotic leucinostatins in bio-control fungus Purpureocillium lilacinum and their inhibition on phytophthora revealed by genome mining.</title>
        <authorList>
            <person name="Wang G."/>
            <person name="Liu Z."/>
            <person name="Lin R."/>
            <person name="Li E."/>
            <person name="Mao Z."/>
            <person name="Ling J."/>
            <person name="Yang Y."/>
            <person name="Yin W.B."/>
            <person name="Xie B."/>
        </authorList>
    </citation>
    <scope>NUCLEOTIDE SEQUENCE [LARGE SCALE GENOMIC DNA]</scope>
    <source>
        <strain evidence="3">170</strain>
    </source>
</reference>
<dbReference type="OrthoDB" id="4934395at2759"/>
<sequence>MVISRISVRPLHHHARLAVSTTKFPAAVAGPRSFSGTRRQQTYEDDMSGQEVPRSKSPAVEALRKNWVPIGGTALIVGAAYAYFAFPKANKDKIKEEMFNAETKSTK</sequence>
<keyword evidence="2" id="KW-0472">Membrane</keyword>